<evidence type="ECO:0000313" key="1">
    <source>
        <dbReference type="Proteomes" id="UP000095286"/>
    </source>
</evidence>
<proteinExistence type="predicted"/>
<dbReference type="Proteomes" id="UP000095286">
    <property type="component" value="Unplaced"/>
</dbReference>
<protein>
    <submittedName>
        <fullName evidence="2">PlsC domain-containing protein</fullName>
    </submittedName>
</protein>
<organism evidence="1 2">
    <name type="scientific">Rhabditophanes sp. KR3021</name>
    <dbReference type="NCBI Taxonomy" id="114890"/>
    <lineage>
        <taxon>Eukaryota</taxon>
        <taxon>Metazoa</taxon>
        <taxon>Ecdysozoa</taxon>
        <taxon>Nematoda</taxon>
        <taxon>Chromadorea</taxon>
        <taxon>Rhabditida</taxon>
        <taxon>Tylenchina</taxon>
        <taxon>Panagrolaimomorpha</taxon>
        <taxon>Strongyloidoidea</taxon>
        <taxon>Alloionematidae</taxon>
        <taxon>Rhabditophanes</taxon>
    </lineage>
</organism>
<reference evidence="2" key="1">
    <citation type="submission" date="2016-11" db="UniProtKB">
        <authorList>
            <consortium name="WormBaseParasite"/>
        </authorList>
    </citation>
    <scope>IDENTIFICATION</scope>
    <source>
        <strain evidence="2">KR3021</strain>
    </source>
</reference>
<sequence>MTGDVMEVQNSRGIMHFIYMGLAFVWLFMTAIIVPIACVLTRYVVLTPIKLFSVRCYNYLENRLCFMVNEHWVSTSAFAGMNVIEYGDDISDLCDERVLLLPNHLGLVDHFIVMTAMYNKGLISGRWLFVIYNIWFFTPLGILWDSHNNFFINGGADKREVVLEEFEKHIKKYYWANDFRFIVMYPEGSRFYLIKESGAKFAEKNNLPLLRHCCYPRIGAAKTILKVAGPKDEKGLESNSDSGPPLTYLIDCTLGYPKGNVVDIRDALYQNWPENNKTMGIHYKVHKITPELCDEKNLTEFLYKCYQDKDELLEYYYKHDSFPGSSNIVYYPNNRIIVAECFWLCMFFFTYFAIMKPCVWLIYYLFTLCTDRVFAFF</sequence>
<accession>A0AC35TME7</accession>
<dbReference type="WBParaSite" id="RSKR_0000234600.1">
    <property type="protein sequence ID" value="RSKR_0000234600.1"/>
    <property type="gene ID" value="RSKR_0000234600"/>
</dbReference>
<name>A0AC35TME7_9BILA</name>
<evidence type="ECO:0000313" key="2">
    <source>
        <dbReference type="WBParaSite" id="RSKR_0000234600.1"/>
    </source>
</evidence>